<organism evidence="1">
    <name type="scientific">Loa loa</name>
    <name type="common">Eye worm</name>
    <name type="synonym">Filaria loa</name>
    <dbReference type="NCBI Taxonomy" id="7209"/>
    <lineage>
        <taxon>Eukaryota</taxon>
        <taxon>Metazoa</taxon>
        <taxon>Ecdysozoa</taxon>
        <taxon>Nematoda</taxon>
        <taxon>Chromadorea</taxon>
        <taxon>Rhabditida</taxon>
        <taxon>Spirurina</taxon>
        <taxon>Spiruromorpha</taxon>
        <taxon>Filarioidea</taxon>
        <taxon>Onchocercidae</taxon>
        <taxon>Loa</taxon>
    </lineage>
</organism>
<dbReference type="KEGG" id="loa:LOAG_15260"/>
<reference evidence="1" key="1">
    <citation type="submission" date="2012-04" db="EMBL/GenBank/DDBJ databases">
        <title>The Genome Sequence of Loa loa.</title>
        <authorList>
            <consortium name="The Broad Institute Genome Sequencing Platform"/>
            <consortium name="Broad Institute Genome Sequencing Center for Infectious Disease"/>
            <person name="Nutman T.B."/>
            <person name="Fink D.L."/>
            <person name="Russ C."/>
            <person name="Young S."/>
            <person name="Zeng Q."/>
            <person name="Gargeya S."/>
            <person name="Alvarado L."/>
            <person name="Berlin A."/>
            <person name="Chapman S.B."/>
            <person name="Chen Z."/>
            <person name="Freedman E."/>
            <person name="Gellesch M."/>
            <person name="Goldberg J."/>
            <person name="Griggs A."/>
            <person name="Gujja S."/>
            <person name="Heilman E.R."/>
            <person name="Heiman D."/>
            <person name="Howarth C."/>
            <person name="Mehta T."/>
            <person name="Neiman D."/>
            <person name="Pearson M."/>
            <person name="Roberts A."/>
            <person name="Saif S."/>
            <person name="Shea T."/>
            <person name="Shenoy N."/>
            <person name="Sisk P."/>
            <person name="Stolte C."/>
            <person name="Sykes S."/>
            <person name="White J."/>
            <person name="Yandava C."/>
            <person name="Haas B."/>
            <person name="Henn M.R."/>
            <person name="Nusbaum C."/>
            <person name="Birren B."/>
        </authorList>
    </citation>
    <scope>NUCLEOTIDE SEQUENCE [LARGE SCALE GENOMIC DNA]</scope>
</reference>
<evidence type="ECO:0000313" key="1">
    <source>
        <dbReference type="EMBL" id="EFO13271.1"/>
    </source>
</evidence>
<proteinExistence type="predicted"/>
<dbReference type="AlphaFoldDB" id="A0A1S0TG26"/>
<dbReference type="RefSeq" id="XP_003150798.1">
    <property type="nucleotide sequence ID" value="XM_003150750.1"/>
</dbReference>
<dbReference type="InParanoid" id="A0A1S0TG26"/>
<accession>A0A1S0TG26</accession>
<dbReference type="CTD" id="9952748"/>
<gene>
    <name evidence="1" type="ORF">LOAG_15260</name>
</gene>
<protein>
    <submittedName>
        <fullName evidence="1">Uncharacterized protein</fullName>
    </submittedName>
</protein>
<dbReference type="EMBL" id="JH713782">
    <property type="protein sequence ID" value="EFO13271.1"/>
    <property type="molecule type" value="Genomic_DNA"/>
</dbReference>
<name>A0A1S0TG26_LOALO</name>
<sequence length="99" mass="11105">MLTDCCQKSLTVLRTSEVQKFSSKGLDPGLGLVNIRQGFCHFRSVYYRSDISAITNISFNCVCCQMLVIGLPKLKQCSNKIATISNRQGDEILQVKLMR</sequence>
<dbReference type="GeneID" id="9952748"/>